<feature type="transmembrane region" description="Helical" evidence="9">
    <location>
        <begin position="371"/>
        <end position="392"/>
    </location>
</feature>
<evidence type="ECO:0000256" key="5">
    <source>
        <dbReference type="ARBA" id="ARBA00022729"/>
    </source>
</evidence>
<evidence type="ECO:0000256" key="1">
    <source>
        <dbReference type="ARBA" id="ARBA00004651"/>
    </source>
</evidence>
<keyword evidence="4" id="KW-0479">Metal-binding</keyword>
<dbReference type="EMBL" id="JAQKAB010000004">
    <property type="protein sequence ID" value="MDA7026496.1"/>
    <property type="molecule type" value="Genomic_DNA"/>
</dbReference>
<accession>A0ABT4X4X9</accession>
<name>A0ABT4X4X9_9BACI</name>
<feature type="transmembrane region" description="Helical" evidence="9">
    <location>
        <begin position="294"/>
        <end position="315"/>
    </location>
</feature>
<dbReference type="Pfam" id="PF05425">
    <property type="entry name" value="CopD"/>
    <property type="match status" value="1"/>
</dbReference>
<evidence type="ECO:0000256" key="4">
    <source>
        <dbReference type="ARBA" id="ARBA00022723"/>
    </source>
</evidence>
<evidence type="ECO:0000259" key="10">
    <source>
        <dbReference type="Pfam" id="PF04234"/>
    </source>
</evidence>
<evidence type="ECO:0000256" key="8">
    <source>
        <dbReference type="ARBA" id="ARBA00023136"/>
    </source>
</evidence>
<gene>
    <name evidence="12" type="ORF">PJ311_07685</name>
</gene>
<dbReference type="PANTHER" id="PTHR34820:SF4">
    <property type="entry name" value="INNER MEMBRANE PROTEIN YEBZ"/>
    <property type="match status" value="1"/>
</dbReference>
<feature type="transmembrane region" description="Helical" evidence="9">
    <location>
        <begin position="404"/>
        <end position="424"/>
    </location>
</feature>
<dbReference type="SUPFAM" id="SSF81296">
    <property type="entry name" value="E set domains"/>
    <property type="match status" value="1"/>
</dbReference>
<dbReference type="InterPro" id="IPR008457">
    <property type="entry name" value="Cu-R_CopD_dom"/>
</dbReference>
<dbReference type="PANTHER" id="PTHR34820">
    <property type="entry name" value="INNER MEMBRANE PROTEIN YEBZ"/>
    <property type="match status" value="1"/>
</dbReference>
<dbReference type="Proteomes" id="UP001211894">
    <property type="component" value="Unassembled WGS sequence"/>
</dbReference>
<keyword evidence="2" id="KW-1003">Cell membrane</keyword>
<evidence type="ECO:0000259" key="11">
    <source>
        <dbReference type="Pfam" id="PF05425"/>
    </source>
</evidence>
<dbReference type="Gene3D" id="2.60.40.1220">
    <property type="match status" value="1"/>
</dbReference>
<reference evidence="12 13" key="1">
    <citation type="submission" date="2023-01" db="EMBL/GenBank/DDBJ databases">
        <title>Bacillus changyiensis sp. nov., isolated from a coastal deposit.</title>
        <authorList>
            <person name="Xiao G."/>
            <person name="Lai Q."/>
            <person name="Hu Z."/>
            <person name="Shao Z."/>
        </authorList>
    </citation>
    <scope>NUCLEOTIDE SEQUENCE [LARGE SCALE GENOMIC DNA]</scope>
    <source>
        <strain evidence="12 13">CLL-7-23</strain>
    </source>
</reference>
<evidence type="ECO:0000313" key="13">
    <source>
        <dbReference type="Proteomes" id="UP001211894"/>
    </source>
</evidence>
<proteinExistence type="predicted"/>
<keyword evidence="13" id="KW-1185">Reference proteome</keyword>
<evidence type="ECO:0000313" key="12">
    <source>
        <dbReference type="EMBL" id="MDA7026496.1"/>
    </source>
</evidence>
<dbReference type="InterPro" id="IPR014756">
    <property type="entry name" value="Ig_E-set"/>
</dbReference>
<sequence>MNNMFRKKATLWIMMIVCFFIIPKTVLAHAYIVNSTPQENQELNKAPSEIKLEFNEVIQEGFHSIIVRDSSGERVDQGQTMIDPKNAKVMKTKLQQHLKDDIYSAEWRAVSADGHPVSGTIPFSVGKIQGSLPKGEQSTAANQLPKADTIIERVLLYTGFSFLMGSILFQLVWYRPLMGLSQQMKRRIQWLMKLALILIGAGLLIQLPLQTKANAGVAWNEAFQPNLLKETLLYTTGGTLWMINIGLLIILFVFTWKTSHALNIIPLIGLLFVKSLSGHAASTSSNMMTIIMDFVHLGSASVWVGGLAVIALLFGRDWVKTDRTHIWEAIRRFSPWALCSAGLLVFSGFINSFFIVHTLNNLFTTYYGKALLIKLALFCLMIGLGTFHYVRFRKKPKHIRAQTIKAEWLIGLLILLTTAVFTNIPSPHAPLPLPFNETKQLENGESLSLGISPNIPGSNTFEVRIRNRNGEISKDIQKIELTISKTSLFGDKQESTFNLTKNKQGIFRSKHLNLNEEGLWKIRVHGLTASFTEIKTVFNVKTNKREY</sequence>
<protein>
    <submittedName>
        <fullName evidence="12">Copper resistance CopC/CopD family protein</fullName>
    </submittedName>
</protein>
<dbReference type="InterPro" id="IPR014755">
    <property type="entry name" value="Cu-Rt/internalin_Ig-like"/>
</dbReference>
<feature type="transmembrane region" description="Helical" evidence="9">
    <location>
        <begin position="261"/>
        <end position="282"/>
    </location>
</feature>
<feature type="domain" description="Copper resistance protein D" evidence="11">
    <location>
        <begin position="328"/>
        <end position="420"/>
    </location>
</feature>
<keyword evidence="3 9" id="KW-0812">Transmembrane</keyword>
<keyword evidence="7" id="KW-0186">Copper</keyword>
<feature type="transmembrane region" description="Helical" evidence="9">
    <location>
        <begin position="336"/>
        <end position="359"/>
    </location>
</feature>
<comment type="subcellular location">
    <subcellularLocation>
        <location evidence="1">Cell membrane</location>
        <topology evidence="1">Multi-pass membrane protein</topology>
    </subcellularLocation>
</comment>
<keyword evidence="5" id="KW-0732">Signal</keyword>
<dbReference type="RefSeq" id="WP_271340353.1">
    <property type="nucleotide sequence ID" value="NZ_JAQKAB010000004.1"/>
</dbReference>
<dbReference type="Pfam" id="PF04234">
    <property type="entry name" value="CopC"/>
    <property type="match status" value="1"/>
</dbReference>
<evidence type="ECO:0000256" key="2">
    <source>
        <dbReference type="ARBA" id="ARBA00022475"/>
    </source>
</evidence>
<evidence type="ECO:0000256" key="7">
    <source>
        <dbReference type="ARBA" id="ARBA00023008"/>
    </source>
</evidence>
<organism evidence="12 13">
    <name type="scientific">Bacillus changyiensis</name>
    <dbReference type="NCBI Taxonomy" id="3004103"/>
    <lineage>
        <taxon>Bacteria</taxon>
        <taxon>Bacillati</taxon>
        <taxon>Bacillota</taxon>
        <taxon>Bacilli</taxon>
        <taxon>Bacillales</taxon>
        <taxon>Bacillaceae</taxon>
        <taxon>Bacillus</taxon>
    </lineage>
</organism>
<dbReference type="InterPro" id="IPR032694">
    <property type="entry name" value="CopC/D"/>
</dbReference>
<dbReference type="InterPro" id="IPR007348">
    <property type="entry name" value="CopC_dom"/>
</dbReference>
<comment type="caution">
    <text evidence="12">The sequence shown here is derived from an EMBL/GenBank/DDBJ whole genome shotgun (WGS) entry which is preliminary data.</text>
</comment>
<feature type="transmembrane region" description="Helical" evidence="9">
    <location>
        <begin position="154"/>
        <end position="174"/>
    </location>
</feature>
<evidence type="ECO:0000256" key="6">
    <source>
        <dbReference type="ARBA" id="ARBA00022989"/>
    </source>
</evidence>
<feature type="transmembrane region" description="Helical" evidence="9">
    <location>
        <begin position="231"/>
        <end position="254"/>
    </location>
</feature>
<evidence type="ECO:0000256" key="3">
    <source>
        <dbReference type="ARBA" id="ARBA00022692"/>
    </source>
</evidence>
<evidence type="ECO:0000256" key="9">
    <source>
        <dbReference type="SAM" id="Phobius"/>
    </source>
</evidence>
<keyword evidence="8 9" id="KW-0472">Membrane</keyword>
<feature type="transmembrane region" description="Helical" evidence="9">
    <location>
        <begin position="194"/>
        <end position="211"/>
    </location>
</feature>
<keyword evidence="6 9" id="KW-1133">Transmembrane helix</keyword>
<feature type="domain" description="CopC" evidence="10">
    <location>
        <begin position="29"/>
        <end position="125"/>
    </location>
</feature>